<dbReference type="Proteomes" id="UP000621516">
    <property type="component" value="Unassembled WGS sequence"/>
</dbReference>
<dbReference type="EMBL" id="JACVXD010000007">
    <property type="protein sequence ID" value="MBD0824783.1"/>
    <property type="molecule type" value="Genomic_DNA"/>
</dbReference>
<gene>
    <name evidence="1" type="ORF">ICJ85_12225</name>
</gene>
<dbReference type="AlphaFoldDB" id="A0A8J6PXN3"/>
<evidence type="ECO:0000313" key="1">
    <source>
        <dbReference type="EMBL" id="MBD0824783.1"/>
    </source>
</evidence>
<evidence type="ECO:0000313" key="2">
    <source>
        <dbReference type="Proteomes" id="UP000621516"/>
    </source>
</evidence>
<name>A0A8J6PXN3_9FLAO</name>
<organism evidence="1 2">
    <name type="scientific">Aestuariibaculum marinum</name>
    <dbReference type="NCBI Taxonomy" id="2683592"/>
    <lineage>
        <taxon>Bacteria</taxon>
        <taxon>Pseudomonadati</taxon>
        <taxon>Bacteroidota</taxon>
        <taxon>Flavobacteriia</taxon>
        <taxon>Flavobacteriales</taxon>
        <taxon>Flavobacteriaceae</taxon>
    </lineage>
</organism>
<keyword evidence="2" id="KW-1185">Reference proteome</keyword>
<sequence>MAQKTTVFILIVILLAHNINTLVIVVDFIANQDFIAKTLCIQKDNQQGCNGKCHLQKQLAQNETNPDKNTPLTENKRTVLDAFYISNINTIASENTFNTRAQQKLLYKTPAVYENTLSVDTPPPNIL</sequence>
<proteinExistence type="predicted"/>
<protein>
    <submittedName>
        <fullName evidence="1">Uncharacterized protein</fullName>
    </submittedName>
</protein>
<dbReference type="RefSeq" id="WP_188224081.1">
    <property type="nucleotide sequence ID" value="NZ_JACVXD010000007.1"/>
</dbReference>
<comment type="caution">
    <text evidence="1">The sequence shown here is derived from an EMBL/GenBank/DDBJ whole genome shotgun (WGS) entry which is preliminary data.</text>
</comment>
<accession>A0A8J6PXN3</accession>
<reference evidence="1 2" key="1">
    <citation type="journal article" date="2018" name="J. Microbiol.">
        <title>Aestuariibaculum marinum sp. nov., a marine bacterium isolated from seawater in South Korea.</title>
        <authorList>
            <person name="Choi J."/>
            <person name="Lee D."/>
            <person name="Jang J.H."/>
            <person name="Cha S."/>
            <person name="Seo T."/>
        </authorList>
    </citation>
    <scope>NUCLEOTIDE SEQUENCE [LARGE SCALE GENOMIC DNA]</scope>
    <source>
        <strain evidence="1 2">IP7</strain>
    </source>
</reference>